<dbReference type="SUPFAM" id="SSF47986">
    <property type="entry name" value="DEATH domain"/>
    <property type="match status" value="1"/>
</dbReference>
<dbReference type="InterPro" id="IPR001315">
    <property type="entry name" value="CARD"/>
</dbReference>
<dbReference type="GO" id="GO:0042981">
    <property type="term" value="P:regulation of apoptotic process"/>
    <property type="evidence" value="ECO:0007669"/>
    <property type="project" value="InterPro"/>
</dbReference>
<evidence type="ECO:0000259" key="6">
    <source>
        <dbReference type="PROSITE" id="PS50209"/>
    </source>
</evidence>
<feature type="domain" description="CARD" evidence="6">
    <location>
        <begin position="27"/>
        <end position="115"/>
    </location>
</feature>
<dbReference type="GO" id="GO:0045087">
    <property type="term" value="P:innate immune response"/>
    <property type="evidence" value="ECO:0007669"/>
    <property type="project" value="UniProtKB-KW"/>
</dbReference>
<dbReference type="Gene3D" id="1.10.533.10">
    <property type="entry name" value="Death Domain, Fas"/>
    <property type="match status" value="1"/>
</dbReference>
<dbReference type="GO" id="GO:0006954">
    <property type="term" value="P:inflammatory response"/>
    <property type="evidence" value="ECO:0007669"/>
    <property type="project" value="UniProtKB-KW"/>
</dbReference>
<name>A0A4D9DHL2_9SAUR</name>
<evidence type="ECO:0000256" key="2">
    <source>
        <dbReference type="ARBA" id="ARBA00022490"/>
    </source>
</evidence>
<keyword evidence="3" id="KW-0399">Innate immunity</keyword>
<sequence length="115" mass="13431">MLKITRGMSDIPMMIIDSQLWGVSLSLPSPEDRFVDQYREQLIQRVTAVIGILDKLYGSVLDEEQYQRVKSGSTNPEKMRKLYELVPSWDKVCKNQFYQVLKTTHRHLVDELEGK</sequence>
<dbReference type="PROSITE" id="PS50209">
    <property type="entry name" value="CARD"/>
    <property type="match status" value="1"/>
</dbReference>
<dbReference type="InterPro" id="IPR033516">
    <property type="entry name" value="CARD8/ASC/NALP1_CARD"/>
</dbReference>
<keyword evidence="2" id="KW-0963">Cytoplasm</keyword>
<reference evidence="7 8" key="2">
    <citation type="submission" date="2019-04" db="EMBL/GenBank/DDBJ databases">
        <title>The genome sequence of big-headed turtle.</title>
        <authorList>
            <person name="Gong S."/>
        </authorList>
    </citation>
    <scope>NUCLEOTIDE SEQUENCE [LARGE SCALE GENOMIC DNA]</scope>
    <source>
        <strain evidence="7">DO16091913</strain>
        <tissue evidence="7">Muscle</tissue>
    </source>
</reference>
<evidence type="ECO:0000256" key="3">
    <source>
        <dbReference type="ARBA" id="ARBA00022588"/>
    </source>
</evidence>
<evidence type="ECO:0000256" key="4">
    <source>
        <dbReference type="ARBA" id="ARBA00022859"/>
    </source>
</evidence>
<protein>
    <submittedName>
        <fullName evidence="7">NACHT, LRR and PYD domains-containing protein 1</fullName>
    </submittedName>
</protein>
<dbReference type="GO" id="GO:0005829">
    <property type="term" value="C:cytosol"/>
    <property type="evidence" value="ECO:0007669"/>
    <property type="project" value="UniProtKB-SubCell"/>
</dbReference>
<keyword evidence="8" id="KW-1185">Reference proteome</keyword>
<evidence type="ECO:0000313" key="7">
    <source>
        <dbReference type="EMBL" id="TFJ96975.1"/>
    </source>
</evidence>
<dbReference type="EMBL" id="QXTE01000549">
    <property type="protein sequence ID" value="TFJ96975.1"/>
    <property type="molecule type" value="Genomic_DNA"/>
</dbReference>
<dbReference type="InterPro" id="IPR051249">
    <property type="entry name" value="NLRP_Inflammasome"/>
</dbReference>
<evidence type="ECO:0000256" key="1">
    <source>
        <dbReference type="ARBA" id="ARBA00004514"/>
    </source>
</evidence>
<dbReference type="FunFam" id="1.10.533.10:FF:000013">
    <property type="entry name" value="Apoptosis-associated speck-like protein containing a CARD"/>
    <property type="match status" value="1"/>
</dbReference>
<dbReference type="PANTHER" id="PTHR46985">
    <property type="entry name" value="NACHT, LRR AND PYD DOMAINS-CONTAINING PROTEIN 1"/>
    <property type="match status" value="1"/>
</dbReference>
<dbReference type="PANTHER" id="PTHR46985:SF2">
    <property type="entry name" value="APOPTOSIS-ASSOCIATED SPECK-LIKE PROTEIN CONTAINING A CARD"/>
    <property type="match status" value="1"/>
</dbReference>
<dbReference type="AlphaFoldDB" id="A0A4D9DHL2"/>
<keyword evidence="4" id="KW-0391">Immunity</keyword>
<proteinExistence type="predicted"/>
<evidence type="ECO:0000256" key="5">
    <source>
        <dbReference type="ARBA" id="ARBA00023198"/>
    </source>
</evidence>
<dbReference type="Proteomes" id="UP000297703">
    <property type="component" value="Unassembled WGS sequence"/>
</dbReference>
<gene>
    <name evidence="7" type="ORF">DR999_PMT21219</name>
</gene>
<dbReference type="OrthoDB" id="10058437at2759"/>
<dbReference type="STRING" id="55544.A0A4D9DHL2"/>
<keyword evidence="5" id="KW-0395">Inflammatory response</keyword>
<reference evidence="7 8" key="1">
    <citation type="submission" date="2019-04" db="EMBL/GenBank/DDBJ databases">
        <title>Draft genome of the big-headed turtle Platysternon megacephalum.</title>
        <authorList>
            <person name="Gong S."/>
        </authorList>
    </citation>
    <scope>NUCLEOTIDE SEQUENCE [LARGE SCALE GENOMIC DNA]</scope>
    <source>
        <strain evidence="7">DO16091913</strain>
        <tissue evidence="7">Muscle</tissue>
    </source>
</reference>
<dbReference type="CDD" id="cd08330">
    <property type="entry name" value="CARD_ASC_NALP1"/>
    <property type="match status" value="1"/>
</dbReference>
<comment type="caution">
    <text evidence="7">The sequence shown here is derived from an EMBL/GenBank/DDBJ whole genome shotgun (WGS) entry which is preliminary data.</text>
</comment>
<accession>A0A4D9DHL2</accession>
<organism evidence="7 8">
    <name type="scientific">Platysternon megacephalum</name>
    <name type="common">big-headed turtle</name>
    <dbReference type="NCBI Taxonomy" id="55544"/>
    <lineage>
        <taxon>Eukaryota</taxon>
        <taxon>Metazoa</taxon>
        <taxon>Chordata</taxon>
        <taxon>Craniata</taxon>
        <taxon>Vertebrata</taxon>
        <taxon>Euteleostomi</taxon>
        <taxon>Archelosauria</taxon>
        <taxon>Testudinata</taxon>
        <taxon>Testudines</taxon>
        <taxon>Cryptodira</taxon>
        <taxon>Durocryptodira</taxon>
        <taxon>Testudinoidea</taxon>
        <taxon>Platysternidae</taxon>
        <taxon>Platysternon</taxon>
    </lineage>
</organism>
<evidence type="ECO:0000313" key="8">
    <source>
        <dbReference type="Proteomes" id="UP000297703"/>
    </source>
</evidence>
<dbReference type="InterPro" id="IPR011029">
    <property type="entry name" value="DEATH-like_dom_sf"/>
</dbReference>
<dbReference type="Pfam" id="PF00619">
    <property type="entry name" value="CARD"/>
    <property type="match status" value="1"/>
</dbReference>
<comment type="subcellular location">
    <subcellularLocation>
        <location evidence="1">Cytoplasm</location>
        <location evidence="1">Cytosol</location>
    </subcellularLocation>
</comment>